<organism evidence="2 3">
    <name type="scientific">Amycolatopsis acidiphila</name>
    <dbReference type="NCBI Taxonomy" id="715473"/>
    <lineage>
        <taxon>Bacteria</taxon>
        <taxon>Bacillati</taxon>
        <taxon>Actinomycetota</taxon>
        <taxon>Actinomycetes</taxon>
        <taxon>Pseudonocardiales</taxon>
        <taxon>Pseudonocardiaceae</taxon>
        <taxon>Amycolatopsis</taxon>
    </lineage>
</organism>
<name>A0A558ABQ2_9PSEU</name>
<dbReference type="Pfam" id="PF00111">
    <property type="entry name" value="Fer2"/>
    <property type="match status" value="1"/>
</dbReference>
<dbReference type="OrthoDB" id="9796486at2"/>
<dbReference type="Gene3D" id="3.10.20.30">
    <property type="match status" value="1"/>
</dbReference>
<keyword evidence="3" id="KW-1185">Reference proteome</keyword>
<dbReference type="PROSITE" id="PS51085">
    <property type="entry name" value="2FE2S_FER_2"/>
    <property type="match status" value="1"/>
</dbReference>
<dbReference type="EMBL" id="VJZA01000024">
    <property type="protein sequence ID" value="TVT21698.1"/>
    <property type="molecule type" value="Genomic_DNA"/>
</dbReference>
<dbReference type="RefSeq" id="WP_144639160.1">
    <property type="nucleotide sequence ID" value="NZ_BNAX01000039.1"/>
</dbReference>
<evidence type="ECO:0000313" key="2">
    <source>
        <dbReference type="EMBL" id="TVT21698.1"/>
    </source>
</evidence>
<accession>A0A558ABQ2</accession>
<dbReference type="CDD" id="cd00207">
    <property type="entry name" value="fer2"/>
    <property type="match status" value="1"/>
</dbReference>
<dbReference type="PROSITE" id="PS00197">
    <property type="entry name" value="2FE2S_FER_1"/>
    <property type="match status" value="1"/>
</dbReference>
<dbReference type="AlphaFoldDB" id="A0A558ABQ2"/>
<sequence>MGLLRIEPAGVSLRSREDEPMLAALARCGYSHRFGCRRGGCGTCKVELVSGAVRYPAPVPEQVLTAAERAAGVCVSCRAVPVGDVVIRLRRGDRLRCVAPILAALAATTMEEGER</sequence>
<comment type="caution">
    <text evidence="2">The sequence shown here is derived from an EMBL/GenBank/DDBJ whole genome shotgun (WGS) entry which is preliminary data.</text>
</comment>
<dbReference type="InterPro" id="IPR001041">
    <property type="entry name" value="2Fe-2S_ferredoxin-type"/>
</dbReference>
<proteinExistence type="predicted"/>
<feature type="domain" description="2Fe-2S ferredoxin-type" evidence="1">
    <location>
        <begin position="1"/>
        <end position="93"/>
    </location>
</feature>
<evidence type="ECO:0000259" key="1">
    <source>
        <dbReference type="PROSITE" id="PS51085"/>
    </source>
</evidence>
<dbReference type="InterPro" id="IPR012675">
    <property type="entry name" value="Beta-grasp_dom_sf"/>
</dbReference>
<evidence type="ECO:0000313" key="3">
    <source>
        <dbReference type="Proteomes" id="UP000318578"/>
    </source>
</evidence>
<dbReference type="InterPro" id="IPR006058">
    <property type="entry name" value="2Fe2S_fd_BS"/>
</dbReference>
<dbReference type="Proteomes" id="UP000318578">
    <property type="component" value="Unassembled WGS sequence"/>
</dbReference>
<dbReference type="GO" id="GO:0051537">
    <property type="term" value="F:2 iron, 2 sulfur cluster binding"/>
    <property type="evidence" value="ECO:0007669"/>
    <property type="project" value="InterPro"/>
</dbReference>
<dbReference type="InterPro" id="IPR036010">
    <property type="entry name" value="2Fe-2S_ferredoxin-like_sf"/>
</dbReference>
<gene>
    <name evidence="2" type="ORF">FNH06_16205</name>
</gene>
<protein>
    <submittedName>
        <fullName evidence="2">2Fe-2S iron-sulfur cluster binding domain-containing protein</fullName>
    </submittedName>
</protein>
<reference evidence="2 3" key="1">
    <citation type="submission" date="2019-07" db="EMBL/GenBank/DDBJ databases">
        <title>New species of Amycolatopsis and Streptomyces.</title>
        <authorList>
            <person name="Duangmal K."/>
            <person name="Teo W.F.A."/>
            <person name="Lipun K."/>
        </authorList>
    </citation>
    <scope>NUCLEOTIDE SEQUENCE [LARGE SCALE GENOMIC DNA]</scope>
    <source>
        <strain evidence="2 3">JCM 30562</strain>
    </source>
</reference>
<dbReference type="SUPFAM" id="SSF54292">
    <property type="entry name" value="2Fe-2S ferredoxin-like"/>
    <property type="match status" value="1"/>
</dbReference>